<comment type="caution">
    <text evidence="2">The sequence shown here is derived from an EMBL/GenBank/DDBJ whole genome shotgun (WGS) entry which is preliminary data.</text>
</comment>
<sequence>MKLRKVLLLTAATAALGSMNVISAFADAVVVEEDGSIRNSAPEETTEGAADTESMLYGWTEQGSNWVYYDGKGNTIKGWIKAEGGDGRGNEVWFYTDPETGLMVANQTRVIDGVSYSFNEDGSWVAPVPTAPKGKLSGGVFTNTWSNIRIPQVIGSANTDVEAEELFSDDIYGTIGNPKVTYDFSMSTDFGELEIYYANMAKMPEMDAATFAAQLGNAEKGKTGQVGAVETVTVGGQNYSKVSITRTNKKGKQNQTSFYCRKHESFMVILATSCTMSDAGAMADIVNTITAAQ</sequence>
<keyword evidence="1" id="KW-0732">Signal</keyword>
<proteinExistence type="predicted"/>
<dbReference type="RefSeq" id="WP_262426907.1">
    <property type="nucleotide sequence ID" value="NZ_JACRTJ010000006.1"/>
</dbReference>
<keyword evidence="3" id="KW-1185">Reference proteome</keyword>
<accession>A0ABR7NQ15</accession>
<dbReference type="SUPFAM" id="SSF69360">
    <property type="entry name" value="Cell wall binding repeat"/>
    <property type="match status" value="1"/>
</dbReference>
<reference evidence="2 3" key="1">
    <citation type="submission" date="2020-08" db="EMBL/GenBank/DDBJ databases">
        <title>Genome public.</title>
        <authorList>
            <person name="Liu C."/>
            <person name="Sun Q."/>
        </authorList>
    </citation>
    <scope>NUCLEOTIDE SEQUENCE [LARGE SCALE GENOMIC DNA]</scope>
    <source>
        <strain evidence="2 3">BX10</strain>
    </source>
</reference>
<dbReference type="EMBL" id="JACRTJ010000006">
    <property type="protein sequence ID" value="MBC8598193.1"/>
    <property type="molecule type" value="Genomic_DNA"/>
</dbReference>
<organism evidence="2 3">
    <name type="scientific">Enterocloster hominis</name>
    <name type="common">ex Liu et al. 2021</name>
    <dbReference type="NCBI Taxonomy" id="2763663"/>
    <lineage>
        <taxon>Bacteria</taxon>
        <taxon>Bacillati</taxon>
        <taxon>Bacillota</taxon>
        <taxon>Clostridia</taxon>
        <taxon>Lachnospirales</taxon>
        <taxon>Lachnospiraceae</taxon>
        <taxon>Enterocloster</taxon>
    </lineage>
</organism>
<dbReference type="Proteomes" id="UP000647491">
    <property type="component" value="Unassembled WGS sequence"/>
</dbReference>
<evidence type="ECO:0000256" key="1">
    <source>
        <dbReference type="SAM" id="SignalP"/>
    </source>
</evidence>
<dbReference type="Gene3D" id="2.10.270.10">
    <property type="entry name" value="Cholin Binding"/>
    <property type="match status" value="1"/>
</dbReference>
<gene>
    <name evidence="2" type="ORF">H8708_02960</name>
</gene>
<protein>
    <submittedName>
        <fullName evidence="2">Uncharacterized protein</fullName>
    </submittedName>
</protein>
<feature type="signal peptide" evidence="1">
    <location>
        <begin position="1"/>
        <end position="26"/>
    </location>
</feature>
<evidence type="ECO:0000313" key="3">
    <source>
        <dbReference type="Proteomes" id="UP000647491"/>
    </source>
</evidence>
<name>A0ABR7NQ15_9FIRM</name>
<feature type="chain" id="PRO_5045164500" evidence="1">
    <location>
        <begin position="27"/>
        <end position="293"/>
    </location>
</feature>
<evidence type="ECO:0000313" key="2">
    <source>
        <dbReference type="EMBL" id="MBC8598193.1"/>
    </source>
</evidence>